<dbReference type="AlphaFoldDB" id="M7X9R0"/>
<evidence type="ECO:0000313" key="1">
    <source>
        <dbReference type="EMBL" id="EMS31669.1"/>
    </source>
</evidence>
<accession>M7X9R0</accession>
<evidence type="ECO:0000313" key="2">
    <source>
        <dbReference type="Proteomes" id="UP000010953"/>
    </source>
</evidence>
<proteinExistence type="predicted"/>
<gene>
    <name evidence="1" type="ORF">C943_01940</name>
</gene>
<dbReference type="STRING" id="1239962.C943_01940"/>
<protein>
    <submittedName>
        <fullName evidence="1">Uncharacterized protein</fullName>
    </submittedName>
</protein>
<dbReference type="InParanoid" id="M7X9R0"/>
<comment type="caution">
    <text evidence="1">The sequence shown here is derived from an EMBL/GenBank/DDBJ whole genome shotgun (WGS) entry which is preliminary data.</text>
</comment>
<organism evidence="1 2">
    <name type="scientific">Mariniradius saccharolyticus AK6</name>
    <dbReference type="NCBI Taxonomy" id="1239962"/>
    <lineage>
        <taxon>Bacteria</taxon>
        <taxon>Pseudomonadati</taxon>
        <taxon>Bacteroidota</taxon>
        <taxon>Cytophagia</taxon>
        <taxon>Cytophagales</taxon>
        <taxon>Cyclobacteriaceae</taxon>
        <taxon>Mariniradius</taxon>
    </lineage>
</organism>
<keyword evidence="2" id="KW-1185">Reference proteome</keyword>
<name>M7X9R0_9BACT</name>
<reference evidence="1" key="1">
    <citation type="submission" date="2013-01" db="EMBL/GenBank/DDBJ databases">
        <title>Genome assembly of Mariniradius saccharolyticus AK6.</title>
        <authorList>
            <person name="Vaidya B."/>
            <person name="Khatri I."/>
            <person name="Tanuku N.R.S."/>
            <person name="Subramanian S."/>
            <person name="Pinnaka A."/>
        </authorList>
    </citation>
    <scope>NUCLEOTIDE SEQUENCE [LARGE SCALE GENOMIC DNA]</scope>
    <source>
        <strain evidence="1">AK6</strain>
    </source>
</reference>
<dbReference type="EMBL" id="AMZY02000018">
    <property type="protein sequence ID" value="EMS31669.1"/>
    <property type="molecule type" value="Genomic_DNA"/>
</dbReference>
<sequence length="50" mass="5136">MLHPWALTVEPIGVFGHWSWSSGIPSPSVSFSNGAHPVASTVDPAGVAGH</sequence>
<dbReference type="Proteomes" id="UP000010953">
    <property type="component" value="Unassembled WGS sequence"/>
</dbReference>